<proteinExistence type="predicted"/>
<dbReference type="OMA" id="MAGHIDY"/>
<dbReference type="EnsemblMetazoa" id="G25120.2">
    <property type="protein sequence ID" value="G25120.2:cds"/>
    <property type="gene ID" value="G25120"/>
</dbReference>
<organism evidence="2 3">
    <name type="scientific">Magallana gigas</name>
    <name type="common">Pacific oyster</name>
    <name type="synonym">Crassostrea gigas</name>
    <dbReference type="NCBI Taxonomy" id="29159"/>
    <lineage>
        <taxon>Eukaryota</taxon>
        <taxon>Metazoa</taxon>
        <taxon>Spiralia</taxon>
        <taxon>Lophotrochozoa</taxon>
        <taxon>Mollusca</taxon>
        <taxon>Bivalvia</taxon>
        <taxon>Autobranchia</taxon>
        <taxon>Pteriomorphia</taxon>
        <taxon>Ostreida</taxon>
        <taxon>Ostreoidea</taxon>
        <taxon>Ostreidae</taxon>
        <taxon>Magallana</taxon>
    </lineage>
</organism>
<dbReference type="OrthoDB" id="41905at2759"/>
<name>A0A8W8KUS5_MAGGI</name>
<evidence type="ECO:0000256" key="1">
    <source>
        <dbReference type="SAM" id="SignalP"/>
    </source>
</evidence>
<evidence type="ECO:0000313" key="2">
    <source>
        <dbReference type="EnsemblMetazoa" id="G25120.1:cds"/>
    </source>
</evidence>
<protein>
    <submittedName>
        <fullName evidence="2">Uncharacterized protein</fullName>
    </submittedName>
</protein>
<keyword evidence="3" id="KW-1185">Reference proteome</keyword>
<dbReference type="Proteomes" id="UP000005408">
    <property type="component" value="Unassembled WGS sequence"/>
</dbReference>
<feature type="signal peptide" evidence="1">
    <location>
        <begin position="1"/>
        <end position="18"/>
    </location>
</feature>
<reference evidence="2" key="1">
    <citation type="submission" date="2022-08" db="UniProtKB">
        <authorList>
            <consortium name="EnsemblMetazoa"/>
        </authorList>
    </citation>
    <scope>IDENTIFICATION</scope>
    <source>
        <strain evidence="2">05x7-T-G4-1.051#20</strain>
    </source>
</reference>
<feature type="chain" id="PRO_5042431404" evidence="1">
    <location>
        <begin position="19"/>
        <end position="745"/>
    </location>
</feature>
<dbReference type="EnsemblMetazoa" id="G25120.1">
    <property type="protein sequence ID" value="G25120.1:cds"/>
    <property type="gene ID" value="G25120"/>
</dbReference>
<keyword evidence="1" id="KW-0732">Signal</keyword>
<evidence type="ECO:0000313" key="3">
    <source>
        <dbReference type="Proteomes" id="UP000005408"/>
    </source>
</evidence>
<sequence length="745" mass="84608">MATTSIFIFQALVSLSLCQNPFSITTYSNGTYSLYVNGKEWLKSAPTFFRDSGKLFTAEDGSLKLFYTVHEVGVDKLGNFTTSDYLYWAGKKEMFVSIRQYDHDPNLVVFIQNYTDGASGAKADSFDKIISGFPGFQVQDGPVNRGYLSFGGYMLGDTHKSIGKWGDQTKDIRDGLTGGPLVIFDEEGNTLIISPLSEFMVASNWQDREVGGNIYWGLMGGIDEVPYHYTYMTIVCYAKGINKAFEKWGTALRKLYGSKENSLAQDLTLHRAGYWTDNGAYYYYKTEPQKNYEQTMLDLLNKTVFTFNYFQFDSWWYYKGLAGGVKLWEPRTDVFPHGLGYIYNKTSSLLALHNRYWSADTQYAKQNGGAYNFIVEDTGALPVDQIFWNDLLNKTLTWGLVMYEQDWLNVQFDKIKALKTNLTLGEMWLTQMNEAAKTNDVFIQYCMANPRHALQSLTLSQVTQARVSDDYSPGGEQWRIGVSSMFAYALGLAPSKDTFWTTDVQPGNRYKKSEPYTELNALVATLSTGPYGPSDMAGHIDYRLINRTSIYFGQLMHPSKPATAMDIQIIKHAFESLKMEIWSTYSMNMFKNTSLNWGTILAVETSGNVTLKYKDMDFLTPGVSYLVYDYKDVSSFREFKTSDNLVLPNNCTKSEFCLFHFVPKLEYGNNEIYMLGDVSKWIPASSTRIRSIVYQEADLLINLWGGANEEITIHYVFNGKLKSSTCPIKTTGWNCISMLTGKCVY</sequence>
<accession>A0A8W8KUS5</accession>
<dbReference type="AlphaFoldDB" id="A0A8W8KUS5"/>